<comment type="caution">
    <text evidence="5">The sequence shown here is derived from an EMBL/GenBank/DDBJ whole genome shotgun (WGS) entry which is preliminary data.</text>
</comment>
<feature type="domain" description="3-hydroxyacyl-CoA dehydrogenase C-terminal" evidence="3">
    <location>
        <begin position="181"/>
        <end position="250"/>
    </location>
</feature>
<evidence type="ECO:0000259" key="4">
    <source>
        <dbReference type="Pfam" id="PF02737"/>
    </source>
</evidence>
<evidence type="ECO:0000256" key="2">
    <source>
        <dbReference type="PIRSR" id="PIRSR000105-1"/>
    </source>
</evidence>
<dbReference type="GO" id="GO:0006631">
    <property type="term" value="P:fatty acid metabolic process"/>
    <property type="evidence" value="ECO:0007669"/>
    <property type="project" value="InterPro"/>
</dbReference>
<keyword evidence="6" id="KW-1185">Reference proteome</keyword>
<proteinExistence type="predicted"/>
<dbReference type="PANTHER" id="PTHR48075">
    <property type="entry name" value="3-HYDROXYACYL-COA DEHYDROGENASE FAMILY PROTEIN"/>
    <property type="match status" value="1"/>
</dbReference>
<feature type="site" description="Important for catalytic activity" evidence="2">
    <location>
        <position position="137"/>
    </location>
</feature>
<dbReference type="InterPro" id="IPR013328">
    <property type="entry name" value="6PGD_dom2"/>
</dbReference>
<evidence type="ECO:0000256" key="1">
    <source>
        <dbReference type="ARBA" id="ARBA00023002"/>
    </source>
</evidence>
<dbReference type="Pfam" id="PF00725">
    <property type="entry name" value="3HCDH"/>
    <property type="match status" value="1"/>
</dbReference>
<dbReference type="PANTHER" id="PTHR48075:SF5">
    <property type="entry name" value="3-HYDROXYBUTYRYL-COA DEHYDROGENASE"/>
    <property type="match status" value="1"/>
</dbReference>
<reference evidence="5 6" key="1">
    <citation type="submission" date="2019-03" db="EMBL/GenBank/DDBJ databases">
        <title>Genomic Encyclopedia of Type Strains, Phase III (KMG-III): the genomes of soil and plant-associated and newly described type strains.</title>
        <authorList>
            <person name="Whitman W."/>
        </authorList>
    </citation>
    <scope>NUCLEOTIDE SEQUENCE [LARGE SCALE GENOMIC DNA]</scope>
    <source>
        <strain evidence="5 6">CGMCC 1.7660</strain>
    </source>
</reference>
<dbReference type="Gene3D" id="3.40.50.720">
    <property type="entry name" value="NAD(P)-binding Rossmann-like Domain"/>
    <property type="match status" value="1"/>
</dbReference>
<gene>
    <name evidence="5" type="ORF">A8950_3251</name>
</gene>
<organism evidence="5 6">
    <name type="scientific">Dongia mobilis</name>
    <dbReference type="NCBI Taxonomy" id="578943"/>
    <lineage>
        <taxon>Bacteria</taxon>
        <taxon>Pseudomonadati</taxon>
        <taxon>Pseudomonadota</taxon>
        <taxon>Alphaproteobacteria</taxon>
        <taxon>Rhodospirillales</taxon>
        <taxon>Dongiaceae</taxon>
        <taxon>Dongia</taxon>
    </lineage>
</organism>
<keyword evidence="1" id="KW-0560">Oxidoreductase</keyword>
<feature type="domain" description="3-hydroxyacyl-CoA dehydrogenase NAD binding" evidence="4">
    <location>
        <begin position="9"/>
        <end position="176"/>
    </location>
</feature>
<dbReference type="Pfam" id="PF02737">
    <property type="entry name" value="3HCDH_N"/>
    <property type="match status" value="1"/>
</dbReference>
<dbReference type="SUPFAM" id="SSF48179">
    <property type="entry name" value="6-phosphogluconate dehydrogenase C-terminal domain-like"/>
    <property type="match status" value="1"/>
</dbReference>
<name>A0A4R6WFL8_9PROT</name>
<dbReference type="RefSeq" id="WP_133614707.1">
    <property type="nucleotide sequence ID" value="NZ_SNYW01000012.1"/>
</dbReference>
<dbReference type="Gene3D" id="1.10.1040.10">
    <property type="entry name" value="N-(1-d-carboxylethyl)-l-norvaline Dehydrogenase, domain 2"/>
    <property type="match status" value="1"/>
</dbReference>
<dbReference type="OrthoDB" id="9803287at2"/>
<dbReference type="InterPro" id="IPR008927">
    <property type="entry name" value="6-PGluconate_DH-like_C_sf"/>
</dbReference>
<dbReference type="InterPro" id="IPR006176">
    <property type="entry name" value="3-OHacyl-CoA_DH_NAD-bd"/>
</dbReference>
<dbReference type="SUPFAM" id="SSF51735">
    <property type="entry name" value="NAD(P)-binding Rossmann-fold domains"/>
    <property type="match status" value="1"/>
</dbReference>
<dbReference type="PIRSF" id="PIRSF000105">
    <property type="entry name" value="HCDH"/>
    <property type="match status" value="1"/>
</dbReference>
<dbReference type="InterPro" id="IPR036291">
    <property type="entry name" value="NAD(P)-bd_dom_sf"/>
</dbReference>
<dbReference type="InterPro" id="IPR006108">
    <property type="entry name" value="3HC_DH_C"/>
</dbReference>
<dbReference type="GO" id="GO:0016616">
    <property type="term" value="F:oxidoreductase activity, acting on the CH-OH group of donors, NAD or NADP as acceptor"/>
    <property type="evidence" value="ECO:0007669"/>
    <property type="project" value="InterPro"/>
</dbReference>
<evidence type="ECO:0000313" key="6">
    <source>
        <dbReference type="Proteomes" id="UP000295783"/>
    </source>
</evidence>
<evidence type="ECO:0000313" key="5">
    <source>
        <dbReference type="EMBL" id="TDQ78790.1"/>
    </source>
</evidence>
<sequence>MTATSITRIAVIGGGLIGASWVSLCTSRGLRVAVVEPDIERRESMPTVVDRQRRQLAELRPDAGVSYDFAADIAAAVADADLVLECVPERLELKISLLGEIDAAARQEAIIASNTSSLLLSDMVAGCRNKARIIIAHPFNPPHLMPLVELFGTDAAVIDRAEAFLCALGKVTIRLKREMPGHIANRLGAALWQEAVHLLAEGVAEAADIDAALVHGPAMRWAVQGTHLTYHLGGGQGGIRHYLDHLGPSQESRWRTLGRMQLTDEIKARLIEGIEAEAAGRSIADLEAERDRFLIDLLKLRAGRL</sequence>
<evidence type="ECO:0000259" key="3">
    <source>
        <dbReference type="Pfam" id="PF00725"/>
    </source>
</evidence>
<protein>
    <submittedName>
        <fullName evidence="5">3-hydroxyacyl-CoA dehydrogenase</fullName>
    </submittedName>
</protein>
<dbReference type="GO" id="GO:0070403">
    <property type="term" value="F:NAD+ binding"/>
    <property type="evidence" value="ECO:0007669"/>
    <property type="project" value="InterPro"/>
</dbReference>
<dbReference type="InterPro" id="IPR022694">
    <property type="entry name" value="3-OHacyl-CoA_DH"/>
</dbReference>
<dbReference type="EMBL" id="SNYW01000012">
    <property type="protein sequence ID" value="TDQ78790.1"/>
    <property type="molecule type" value="Genomic_DNA"/>
</dbReference>
<dbReference type="AlphaFoldDB" id="A0A4R6WFL8"/>
<dbReference type="Proteomes" id="UP000295783">
    <property type="component" value="Unassembled WGS sequence"/>
</dbReference>
<accession>A0A4R6WFL8</accession>